<proteinExistence type="predicted"/>
<gene>
    <name evidence="2" type="ORF">CYMTET_20547</name>
</gene>
<evidence type="ECO:0000256" key="1">
    <source>
        <dbReference type="SAM" id="MobiDB-lite"/>
    </source>
</evidence>
<accession>A0AAE0L3V7</accession>
<feature type="region of interest" description="Disordered" evidence="1">
    <location>
        <begin position="59"/>
        <end position="80"/>
    </location>
</feature>
<dbReference type="EMBL" id="LGRX02010018">
    <property type="protein sequence ID" value="KAK3271083.1"/>
    <property type="molecule type" value="Genomic_DNA"/>
</dbReference>
<feature type="region of interest" description="Disordered" evidence="1">
    <location>
        <begin position="1"/>
        <end position="34"/>
    </location>
</feature>
<protein>
    <submittedName>
        <fullName evidence="2">Uncharacterized protein</fullName>
    </submittedName>
</protein>
<evidence type="ECO:0000313" key="2">
    <source>
        <dbReference type="EMBL" id="KAK3271083.1"/>
    </source>
</evidence>
<dbReference type="AlphaFoldDB" id="A0AAE0L3V7"/>
<dbReference type="Proteomes" id="UP001190700">
    <property type="component" value="Unassembled WGS sequence"/>
</dbReference>
<sequence>MEEMREEMYMSAVGEKDKEKEVNEATQDTAPPFAEVTIPGSVPTQHYQPNEIQNLNAGNVGVDEKNLPGSPSKPDVSKLRSKTFKKKAGGQMIEALSRLTDQQPESEKKIFDKLEAVGAQLQQGFGDIGEMKEMLEALAKDAGLVSGKI</sequence>
<keyword evidence="3" id="KW-1185">Reference proteome</keyword>
<feature type="compositionally biased region" description="Basic and acidic residues" evidence="1">
    <location>
        <begin position="14"/>
        <end position="23"/>
    </location>
</feature>
<comment type="caution">
    <text evidence="2">The sequence shown here is derived from an EMBL/GenBank/DDBJ whole genome shotgun (WGS) entry which is preliminary data.</text>
</comment>
<organism evidence="2 3">
    <name type="scientific">Cymbomonas tetramitiformis</name>
    <dbReference type="NCBI Taxonomy" id="36881"/>
    <lineage>
        <taxon>Eukaryota</taxon>
        <taxon>Viridiplantae</taxon>
        <taxon>Chlorophyta</taxon>
        <taxon>Pyramimonadophyceae</taxon>
        <taxon>Pyramimonadales</taxon>
        <taxon>Pyramimonadaceae</taxon>
        <taxon>Cymbomonas</taxon>
    </lineage>
</organism>
<reference evidence="2 3" key="1">
    <citation type="journal article" date="2015" name="Genome Biol. Evol.">
        <title>Comparative Genomics of a Bacterivorous Green Alga Reveals Evolutionary Causalities and Consequences of Phago-Mixotrophic Mode of Nutrition.</title>
        <authorList>
            <person name="Burns J.A."/>
            <person name="Paasch A."/>
            <person name="Narechania A."/>
            <person name="Kim E."/>
        </authorList>
    </citation>
    <scope>NUCLEOTIDE SEQUENCE [LARGE SCALE GENOMIC DNA]</scope>
    <source>
        <strain evidence="2 3">PLY_AMNH</strain>
    </source>
</reference>
<name>A0AAE0L3V7_9CHLO</name>
<evidence type="ECO:0000313" key="3">
    <source>
        <dbReference type="Proteomes" id="UP001190700"/>
    </source>
</evidence>